<reference evidence="1" key="1">
    <citation type="submission" date="2021-02" db="EMBL/GenBank/DDBJ databases">
        <authorList>
            <person name="Nowell W R."/>
        </authorList>
    </citation>
    <scope>NUCLEOTIDE SEQUENCE</scope>
</reference>
<feature type="non-terminal residue" evidence="1">
    <location>
        <position position="12"/>
    </location>
</feature>
<accession>A0A815Y5U6</accession>
<evidence type="ECO:0000313" key="1">
    <source>
        <dbReference type="EMBL" id="CAF1565712.1"/>
    </source>
</evidence>
<comment type="caution">
    <text evidence="1">The sequence shown here is derived from an EMBL/GenBank/DDBJ whole genome shotgun (WGS) entry which is preliminary data.</text>
</comment>
<protein>
    <submittedName>
        <fullName evidence="1">Uncharacterized protein</fullName>
    </submittedName>
</protein>
<organism evidence="1 2">
    <name type="scientific">Adineta steineri</name>
    <dbReference type="NCBI Taxonomy" id="433720"/>
    <lineage>
        <taxon>Eukaryota</taxon>
        <taxon>Metazoa</taxon>
        <taxon>Spiralia</taxon>
        <taxon>Gnathifera</taxon>
        <taxon>Rotifera</taxon>
        <taxon>Eurotatoria</taxon>
        <taxon>Bdelloidea</taxon>
        <taxon>Adinetida</taxon>
        <taxon>Adinetidae</taxon>
        <taxon>Adineta</taxon>
    </lineage>
</organism>
<sequence>MEYLAKLCSNRS</sequence>
<dbReference type="EMBL" id="CAJNOG010007559">
    <property type="protein sequence ID" value="CAF1565712.1"/>
    <property type="molecule type" value="Genomic_DNA"/>
</dbReference>
<dbReference type="Proteomes" id="UP000663845">
    <property type="component" value="Unassembled WGS sequence"/>
</dbReference>
<proteinExistence type="predicted"/>
<name>A0A815Y5U6_9BILA</name>
<gene>
    <name evidence="1" type="ORF">JYZ213_LOCUS47118</name>
</gene>
<evidence type="ECO:0000313" key="2">
    <source>
        <dbReference type="Proteomes" id="UP000663845"/>
    </source>
</evidence>